<comment type="subcellular location">
    <subcellularLocation>
        <location evidence="5">Cytoplasm</location>
    </subcellularLocation>
</comment>
<keyword evidence="2 5" id="KW-0808">Transferase</keyword>
<dbReference type="NCBIfam" id="NF000986">
    <property type="entry name" value="PRK00103.1-4"/>
    <property type="match status" value="1"/>
</dbReference>
<dbReference type="Proteomes" id="UP000267187">
    <property type="component" value="Unassembled WGS sequence"/>
</dbReference>
<dbReference type="Gene3D" id="3.40.1280.10">
    <property type="match status" value="1"/>
</dbReference>
<dbReference type="GO" id="GO:0005737">
    <property type="term" value="C:cytoplasm"/>
    <property type="evidence" value="ECO:0007669"/>
    <property type="project" value="UniProtKB-SubCell"/>
</dbReference>
<dbReference type="CDD" id="cd18081">
    <property type="entry name" value="RlmH-like"/>
    <property type="match status" value="1"/>
</dbReference>
<dbReference type="PANTHER" id="PTHR33603:SF1">
    <property type="entry name" value="RIBOSOMAL RNA LARGE SUBUNIT METHYLTRANSFERASE H"/>
    <property type="match status" value="1"/>
</dbReference>
<dbReference type="EMBL" id="REFJ01000003">
    <property type="protein sequence ID" value="RMA80045.1"/>
    <property type="molecule type" value="Genomic_DNA"/>
</dbReference>
<keyword evidence="5" id="KW-0698">rRNA processing</keyword>
<evidence type="ECO:0000256" key="4">
    <source>
        <dbReference type="ARBA" id="ARBA00038303"/>
    </source>
</evidence>
<reference evidence="6 7" key="1">
    <citation type="submission" date="2018-10" db="EMBL/GenBank/DDBJ databases">
        <title>Genomic Encyclopedia of Type Strains, Phase IV (KMG-IV): sequencing the most valuable type-strain genomes for metagenomic binning, comparative biology and taxonomic classification.</title>
        <authorList>
            <person name="Goeker M."/>
        </authorList>
    </citation>
    <scope>NUCLEOTIDE SEQUENCE [LARGE SCALE GENOMIC DNA]</scope>
    <source>
        <strain evidence="6 7">DSM 25080</strain>
    </source>
</reference>
<keyword evidence="3 5" id="KW-0949">S-adenosyl-L-methionine</keyword>
<dbReference type="RefSeq" id="WP_121876729.1">
    <property type="nucleotide sequence ID" value="NZ_REFJ01000003.1"/>
</dbReference>
<dbReference type="Pfam" id="PF02590">
    <property type="entry name" value="SPOUT_MTase"/>
    <property type="match status" value="1"/>
</dbReference>
<keyword evidence="1 5" id="KW-0489">Methyltransferase</keyword>
<dbReference type="SUPFAM" id="SSF75217">
    <property type="entry name" value="alpha/beta knot"/>
    <property type="match status" value="1"/>
</dbReference>
<dbReference type="PIRSF" id="PIRSF004505">
    <property type="entry name" value="MT_bac"/>
    <property type="match status" value="1"/>
</dbReference>
<feature type="binding site" evidence="5">
    <location>
        <position position="73"/>
    </location>
    <ligand>
        <name>S-adenosyl-L-methionine</name>
        <dbReference type="ChEBI" id="CHEBI:59789"/>
    </ligand>
</feature>
<evidence type="ECO:0000256" key="2">
    <source>
        <dbReference type="ARBA" id="ARBA00022679"/>
    </source>
</evidence>
<sequence length="155" mass="17236">MKVTIIAVGTKMPAWVEAGCGEYIKRLPRDYNLRFVEIPVGARAKNPDIQRAKQSEADAILAAIPKGDWVVALDVAGKIWSTEQLAGHLDSWRMSGNDLCILIGGPDGYAPSVLARANQRWSMSHLTLPHPLVRIVLAEQLYRAHTILHNHPYHK</sequence>
<organism evidence="6 7">
    <name type="scientific">Umboniibacter marinipuniceus</name>
    <dbReference type="NCBI Taxonomy" id="569599"/>
    <lineage>
        <taxon>Bacteria</taxon>
        <taxon>Pseudomonadati</taxon>
        <taxon>Pseudomonadota</taxon>
        <taxon>Gammaproteobacteria</taxon>
        <taxon>Cellvibrionales</taxon>
        <taxon>Cellvibrionaceae</taxon>
        <taxon>Umboniibacter</taxon>
    </lineage>
</organism>
<dbReference type="InterPro" id="IPR003742">
    <property type="entry name" value="RlmH-like"/>
</dbReference>
<comment type="function">
    <text evidence="5">Specifically methylates the pseudouridine at position 1915 (m3Psi1915) in 23S rRNA.</text>
</comment>
<dbReference type="OrthoDB" id="9806643at2"/>
<feature type="binding site" evidence="5">
    <location>
        <begin position="123"/>
        <end position="128"/>
    </location>
    <ligand>
        <name>S-adenosyl-L-methionine</name>
        <dbReference type="ChEBI" id="CHEBI:59789"/>
    </ligand>
</feature>
<dbReference type="AlphaFoldDB" id="A0A3M0AC74"/>
<dbReference type="InterPro" id="IPR029026">
    <property type="entry name" value="tRNA_m1G_MTases_N"/>
</dbReference>
<dbReference type="PANTHER" id="PTHR33603">
    <property type="entry name" value="METHYLTRANSFERASE"/>
    <property type="match status" value="1"/>
</dbReference>
<dbReference type="GO" id="GO:0070038">
    <property type="term" value="F:rRNA (pseudouridine-N3-)-methyltransferase activity"/>
    <property type="evidence" value="ECO:0007669"/>
    <property type="project" value="UniProtKB-UniRule"/>
</dbReference>
<evidence type="ECO:0000313" key="7">
    <source>
        <dbReference type="Proteomes" id="UP000267187"/>
    </source>
</evidence>
<dbReference type="EC" id="2.1.1.177" evidence="5"/>
<name>A0A3M0AC74_9GAMM</name>
<feature type="binding site" evidence="5">
    <location>
        <position position="104"/>
    </location>
    <ligand>
        <name>S-adenosyl-L-methionine</name>
        <dbReference type="ChEBI" id="CHEBI:59789"/>
    </ligand>
</feature>
<comment type="subunit">
    <text evidence="5">Homodimer.</text>
</comment>
<dbReference type="HAMAP" id="MF_00658">
    <property type="entry name" value="23SrRNA_methyltr_H"/>
    <property type="match status" value="1"/>
</dbReference>
<comment type="catalytic activity">
    <reaction evidence="5">
        <text>pseudouridine(1915) in 23S rRNA + S-adenosyl-L-methionine = N(3)-methylpseudouridine(1915) in 23S rRNA + S-adenosyl-L-homocysteine + H(+)</text>
        <dbReference type="Rhea" id="RHEA:42752"/>
        <dbReference type="Rhea" id="RHEA-COMP:10221"/>
        <dbReference type="Rhea" id="RHEA-COMP:10222"/>
        <dbReference type="ChEBI" id="CHEBI:15378"/>
        <dbReference type="ChEBI" id="CHEBI:57856"/>
        <dbReference type="ChEBI" id="CHEBI:59789"/>
        <dbReference type="ChEBI" id="CHEBI:65314"/>
        <dbReference type="ChEBI" id="CHEBI:74486"/>
        <dbReference type="EC" id="2.1.1.177"/>
    </reaction>
</comment>
<dbReference type="NCBIfam" id="TIGR00246">
    <property type="entry name" value="tRNA_RlmH_YbeA"/>
    <property type="match status" value="1"/>
</dbReference>
<protein>
    <recommendedName>
        <fullName evidence="5">Ribosomal RNA large subunit methyltransferase H</fullName>
        <ecNumber evidence="5">2.1.1.177</ecNumber>
    </recommendedName>
    <alternativeName>
        <fullName evidence="5">23S rRNA (pseudouridine1915-N3)-methyltransferase</fullName>
    </alternativeName>
    <alternativeName>
        <fullName evidence="5">23S rRNA m3Psi1915 methyltransferase</fullName>
    </alternativeName>
    <alternativeName>
        <fullName evidence="5">rRNA (pseudouridine-N3-)-methyltransferase RlmH</fullName>
    </alternativeName>
</protein>
<comment type="caution">
    <text evidence="6">The sequence shown here is derived from an EMBL/GenBank/DDBJ whole genome shotgun (WGS) entry which is preliminary data.</text>
</comment>
<evidence type="ECO:0000313" key="6">
    <source>
        <dbReference type="EMBL" id="RMA80045.1"/>
    </source>
</evidence>
<comment type="similarity">
    <text evidence="4 5">Belongs to the RNA methyltransferase RlmH family.</text>
</comment>
<accession>A0A3M0AC74</accession>
<gene>
    <name evidence="5" type="primary">rlmH</name>
    <name evidence="6" type="ORF">DFR27_1401</name>
</gene>
<evidence type="ECO:0000256" key="1">
    <source>
        <dbReference type="ARBA" id="ARBA00022603"/>
    </source>
</evidence>
<proteinExistence type="inferred from homology"/>
<dbReference type="InterPro" id="IPR029028">
    <property type="entry name" value="Alpha/beta_knot_MTases"/>
</dbReference>
<evidence type="ECO:0000256" key="5">
    <source>
        <dbReference type="HAMAP-Rule" id="MF_00658"/>
    </source>
</evidence>
<evidence type="ECO:0000256" key="3">
    <source>
        <dbReference type="ARBA" id="ARBA00022691"/>
    </source>
</evidence>
<keyword evidence="7" id="KW-1185">Reference proteome</keyword>
<keyword evidence="5" id="KW-0963">Cytoplasm</keyword>